<name>A0A845AJH3_9SPHN</name>
<evidence type="ECO:0000256" key="1">
    <source>
        <dbReference type="ARBA" id="ARBA00022801"/>
    </source>
</evidence>
<comment type="cofactor">
    <cofactor evidence="2">
        <name>Mg(2+)</name>
        <dbReference type="ChEBI" id="CHEBI:18420"/>
    </cofactor>
</comment>
<accession>A0A845AJH3</accession>
<evidence type="ECO:0000313" key="3">
    <source>
        <dbReference type="EMBL" id="MXP28706.1"/>
    </source>
</evidence>
<dbReference type="Proteomes" id="UP000439780">
    <property type="component" value="Unassembled WGS sequence"/>
</dbReference>
<evidence type="ECO:0000313" key="4">
    <source>
        <dbReference type="Proteomes" id="UP000439780"/>
    </source>
</evidence>
<dbReference type="EMBL" id="WTYA01000005">
    <property type="protein sequence ID" value="MXP28706.1"/>
    <property type="molecule type" value="Genomic_DNA"/>
</dbReference>
<dbReference type="InterPro" id="IPR003337">
    <property type="entry name" value="Trehalose_PPase"/>
</dbReference>
<dbReference type="EC" id="3.1.3.12" evidence="2"/>
<dbReference type="NCBIfam" id="TIGR00685">
    <property type="entry name" value="T6PP"/>
    <property type="match status" value="1"/>
</dbReference>
<comment type="catalytic activity">
    <reaction evidence="2">
        <text>alpha,alpha-trehalose 6-phosphate + H2O = alpha,alpha-trehalose + phosphate</text>
        <dbReference type="Rhea" id="RHEA:23420"/>
        <dbReference type="ChEBI" id="CHEBI:15377"/>
        <dbReference type="ChEBI" id="CHEBI:16551"/>
        <dbReference type="ChEBI" id="CHEBI:43474"/>
        <dbReference type="ChEBI" id="CHEBI:58429"/>
        <dbReference type="EC" id="3.1.3.12"/>
    </reaction>
</comment>
<comment type="pathway">
    <text evidence="2">Glycan biosynthesis; trehalose biosynthesis.</text>
</comment>
<organism evidence="3 4">
    <name type="scientific">Qipengyuania algicida</name>
    <dbReference type="NCBI Taxonomy" id="1836209"/>
    <lineage>
        <taxon>Bacteria</taxon>
        <taxon>Pseudomonadati</taxon>
        <taxon>Pseudomonadota</taxon>
        <taxon>Alphaproteobacteria</taxon>
        <taxon>Sphingomonadales</taxon>
        <taxon>Erythrobacteraceae</taxon>
        <taxon>Qipengyuania</taxon>
    </lineage>
</organism>
<keyword evidence="4" id="KW-1185">Reference proteome</keyword>
<dbReference type="InterPro" id="IPR044651">
    <property type="entry name" value="OTSB-like"/>
</dbReference>
<comment type="function">
    <text evidence="2">Removes the phosphate from trehalose 6-phosphate to produce free trehalose.</text>
</comment>
<dbReference type="Pfam" id="PF02358">
    <property type="entry name" value="Trehalose_PPase"/>
    <property type="match status" value="1"/>
</dbReference>
<dbReference type="OrthoDB" id="9814913at2"/>
<dbReference type="InterPro" id="IPR023214">
    <property type="entry name" value="HAD_sf"/>
</dbReference>
<dbReference type="InterPro" id="IPR036412">
    <property type="entry name" value="HAD-like_sf"/>
</dbReference>
<dbReference type="GO" id="GO:0046872">
    <property type="term" value="F:metal ion binding"/>
    <property type="evidence" value="ECO:0007669"/>
    <property type="project" value="UniProtKB-KW"/>
</dbReference>
<keyword evidence="1 2" id="KW-0378">Hydrolase</keyword>
<evidence type="ECO:0000256" key="2">
    <source>
        <dbReference type="RuleBase" id="RU361117"/>
    </source>
</evidence>
<dbReference type="GO" id="GO:0005992">
    <property type="term" value="P:trehalose biosynthetic process"/>
    <property type="evidence" value="ECO:0007669"/>
    <property type="project" value="UniProtKB-UniPathway"/>
</dbReference>
<dbReference type="SUPFAM" id="SSF56784">
    <property type="entry name" value="HAD-like"/>
    <property type="match status" value="1"/>
</dbReference>
<dbReference type="UniPathway" id="UPA00299"/>
<protein>
    <recommendedName>
        <fullName evidence="2">Trehalose 6-phosphate phosphatase</fullName>
        <ecNumber evidence="2">3.1.3.12</ecNumber>
    </recommendedName>
</protein>
<proteinExistence type="inferred from homology"/>
<keyword evidence="2" id="KW-0460">Magnesium</keyword>
<comment type="caution">
    <text evidence="3">The sequence shown here is derived from an EMBL/GenBank/DDBJ whole genome shotgun (WGS) entry which is preliminary data.</text>
</comment>
<dbReference type="Gene3D" id="3.40.50.1000">
    <property type="entry name" value="HAD superfamily/HAD-like"/>
    <property type="match status" value="1"/>
</dbReference>
<keyword evidence="2" id="KW-0479">Metal-binding</keyword>
<dbReference type="Gene3D" id="3.30.70.1020">
    <property type="entry name" value="Trehalose-6-phosphate phosphatase related protein, domain 2"/>
    <property type="match status" value="1"/>
</dbReference>
<sequence>MVDVLSAPPPLARLREELPVALFLDFDGTLVDLAASPEEIAVPAGLGGRLEHLCRQLDGRLALVSGRALDNLDHHLGKLAIARAGSHGADQRLADGSVLGKATEALPDHVVAQIDDYADKVGLHYESKAHGAALHSRAQPGEEEDAAHFMAQLAGANGLVLKRGKFVAELVRPGADKGTAIRAFMAHMPFCGARPIFLGDDVTDEDGFGAAHEFGGLAIAVGPRRTENADYALADPAAVHHWLGL</sequence>
<dbReference type="PANTHER" id="PTHR43768">
    <property type="entry name" value="TREHALOSE 6-PHOSPHATE PHOSPHATASE"/>
    <property type="match status" value="1"/>
</dbReference>
<dbReference type="RefSeq" id="WP_160753003.1">
    <property type="nucleotide sequence ID" value="NZ_WTYA01000005.1"/>
</dbReference>
<dbReference type="PANTHER" id="PTHR43768:SF3">
    <property type="entry name" value="TREHALOSE 6-PHOSPHATE PHOSPHATASE"/>
    <property type="match status" value="1"/>
</dbReference>
<dbReference type="GO" id="GO:0004805">
    <property type="term" value="F:trehalose-phosphatase activity"/>
    <property type="evidence" value="ECO:0007669"/>
    <property type="project" value="UniProtKB-EC"/>
</dbReference>
<gene>
    <name evidence="3" type="primary">otsB</name>
    <name evidence="3" type="ORF">GRI58_07715</name>
</gene>
<comment type="similarity">
    <text evidence="2">Belongs to the trehalose phosphatase family.</text>
</comment>
<dbReference type="AlphaFoldDB" id="A0A845AJH3"/>
<reference evidence="3 4" key="1">
    <citation type="submission" date="2019-12" db="EMBL/GenBank/DDBJ databases">
        <title>Genomic-based taxomic classification of the family Erythrobacteraceae.</title>
        <authorList>
            <person name="Xu L."/>
        </authorList>
    </citation>
    <scope>NUCLEOTIDE SEQUENCE [LARGE SCALE GENOMIC DNA]</scope>
    <source>
        <strain evidence="3 4">KEMB 9005-328</strain>
    </source>
</reference>